<dbReference type="Proteomes" id="UP000054097">
    <property type="component" value="Unassembled WGS sequence"/>
</dbReference>
<keyword evidence="3" id="KW-1185">Reference proteome</keyword>
<proteinExistence type="predicted"/>
<evidence type="ECO:0000256" key="1">
    <source>
        <dbReference type="SAM" id="Phobius"/>
    </source>
</evidence>
<protein>
    <submittedName>
        <fullName evidence="2">Uncharacterized protein</fullName>
    </submittedName>
</protein>
<keyword evidence="1" id="KW-0812">Transmembrane</keyword>
<evidence type="ECO:0000313" key="2">
    <source>
        <dbReference type="EMBL" id="KIM22041.1"/>
    </source>
</evidence>
<accession>A0A0C3AS01</accession>
<feature type="transmembrane region" description="Helical" evidence="1">
    <location>
        <begin position="61"/>
        <end position="79"/>
    </location>
</feature>
<sequence length="80" mass="9120">MCCDDPVDWARNSHLAIWGVTTVMLALTLLVTNSLVSYILISSDHSIVFSSPTPFRTTRPLFLRFCFLLNLTSYLIIYHP</sequence>
<evidence type="ECO:0000313" key="3">
    <source>
        <dbReference type="Proteomes" id="UP000054097"/>
    </source>
</evidence>
<organism evidence="2 3">
    <name type="scientific">Serendipita vermifera MAFF 305830</name>
    <dbReference type="NCBI Taxonomy" id="933852"/>
    <lineage>
        <taxon>Eukaryota</taxon>
        <taxon>Fungi</taxon>
        <taxon>Dikarya</taxon>
        <taxon>Basidiomycota</taxon>
        <taxon>Agaricomycotina</taxon>
        <taxon>Agaricomycetes</taxon>
        <taxon>Sebacinales</taxon>
        <taxon>Serendipitaceae</taxon>
        <taxon>Serendipita</taxon>
    </lineage>
</organism>
<keyword evidence="1" id="KW-0472">Membrane</keyword>
<keyword evidence="1" id="KW-1133">Transmembrane helix</keyword>
<feature type="transmembrane region" description="Helical" evidence="1">
    <location>
        <begin position="15"/>
        <end position="41"/>
    </location>
</feature>
<reference evidence="2 3" key="1">
    <citation type="submission" date="2014-04" db="EMBL/GenBank/DDBJ databases">
        <authorList>
            <consortium name="DOE Joint Genome Institute"/>
            <person name="Kuo A."/>
            <person name="Zuccaro A."/>
            <person name="Kohler A."/>
            <person name="Nagy L.G."/>
            <person name="Floudas D."/>
            <person name="Copeland A."/>
            <person name="Barry K.W."/>
            <person name="Cichocki N."/>
            <person name="Veneault-Fourrey C."/>
            <person name="LaButti K."/>
            <person name="Lindquist E.A."/>
            <person name="Lipzen A."/>
            <person name="Lundell T."/>
            <person name="Morin E."/>
            <person name="Murat C."/>
            <person name="Sun H."/>
            <person name="Tunlid A."/>
            <person name="Henrissat B."/>
            <person name="Grigoriev I.V."/>
            <person name="Hibbett D.S."/>
            <person name="Martin F."/>
            <person name="Nordberg H.P."/>
            <person name="Cantor M.N."/>
            <person name="Hua S.X."/>
        </authorList>
    </citation>
    <scope>NUCLEOTIDE SEQUENCE [LARGE SCALE GENOMIC DNA]</scope>
    <source>
        <strain evidence="2 3">MAFF 305830</strain>
    </source>
</reference>
<dbReference type="HOGENOM" id="CLU_2591297_0_0_1"/>
<dbReference type="EMBL" id="KN824365">
    <property type="protein sequence ID" value="KIM22041.1"/>
    <property type="molecule type" value="Genomic_DNA"/>
</dbReference>
<reference evidence="3" key="2">
    <citation type="submission" date="2015-01" db="EMBL/GenBank/DDBJ databases">
        <title>Evolutionary Origins and Diversification of the Mycorrhizal Mutualists.</title>
        <authorList>
            <consortium name="DOE Joint Genome Institute"/>
            <consortium name="Mycorrhizal Genomics Consortium"/>
            <person name="Kohler A."/>
            <person name="Kuo A."/>
            <person name="Nagy L.G."/>
            <person name="Floudas D."/>
            <person name="Copeland A."/>
            <person name="Barry K.W."/>
            <person name="Cichocki N."/>
            <person name="Veneault-Fourrey C."/>
            <person name="LaButti K."/>
            <person name="Lindquist E.A."/>
            <person name="Lipzen A."/>
            <person name="Lundell T."/>
            <person name="Morin E."/>
            <person name="Murat C."/>
            <person name="Riley R."/>
            <person name="Ohm R."/>
            <person name="Sun H."/>
            <person name="Tunlid A."/>
            <person name="Henrissat B."/>
            <person name="Grigoriev I.V."/>
            <person name="Hibbett D.S."/>
            <person name="Martin F."/>
        </authorList>
    </citation>
    <scope>NUCLEOTIDE SEQUENCE [LARGE SCALE GENOMIC DNA]</scope>
    <source>
        <strain evidence="3">MAFF 305830</strain>
    </source>
</reference>
<name>A0A0C3AS01_SERVB</name>
<gene>
    <name evidence="2" type="ORF">M408DRAFT_293981</name>
</gene>
<dbReference type="AlphaFoldDB" id="A0A0C3AS01"/>